<gene>
    <name evidence="11" type="primary">crcB_2</name>
    <name evidence="10" type="synonym">crcB</name>
    <name evidence="10" type="synonym">fluC</name>
    <name evidence="11" type="ORF">GCM10009001_01140</name>
</gene>
<dbReference type="PANTHER" id="PTHR28259:SF1">
    <property type="entry name" value="FLUORIDE EXPORT PROTEIN 1-RELATED"/>
    <property type="match status" value="1"/>
</dbReference>
<evidence type="ECO:0000256" key="4">
    <source>
        <dbReference type="ARBA" id="ARBA00022989"/>
    </source>
</evidence>
<feature type="binding site" evidence="10">
    <location>
        <position position="71"/>
    </location>
    <ligand>
        <name>Na(+)</name>
        <dbReference type="ChEBI" id="CHEBI:29101"/>
        <note>structural</note>
    </ligand>
</feature>
<evidence type="ECO:0000313" key="12">
    <source>
        <dbReference type="Proteomes" id="UP001500866"/>
    </source>
</evidence>
<organism evidence="11 12">
    <name type="scientific">Virgibacillus siamensis</name>
    <dbReference type="NCBI Taxonomy" id="480071"/>
    <lineage>
        <taxon>Bacteria</taxon>
        <taxon>Bacillati</taxon>
        <taxon>Bacillota</taxon>
        <taxon>Bacilli</taxon>
        <taxon>Bacillales</taxon>
        <taxon>Bacillaceae</taxon>
        <taxon>Virgibacillus</taxon>
    </lineage>
</organism>
<keyword evidence="5 10" id="KW-0472">Membrane</keyword>
<reference evidence="12" key="1">
    <citation type="journal article" date="2019" name="Int. J. Syst. Evol. Microbiol.">
        <title>The Global Catalogue of Microorganisms (GCM) 10K type strain sequencing project: providing services to taxonomists for standard genome sequencing and annotation.</title>
        <authorList>
            <consortium name="The Broad Institute Genomics Platform"/>
            <consortium name="The Broad Institute Genome Sequencing Center for Infectious Disease"/>
            <person name="Wu L."/>
            <person name="Ma J."/>
        </authorList>
    </citation>
    <scope>NUCLEOTIDE SEQUENCE [LARGE SCALE GENOMIC DNA]</scope>
    <source>
        <strain evidence="12">JCM 15395</strain>
    </source>
</reference>
<feature type="transmembrane region" description="Helical" evidence="10">
    <location>
        <begin position="57"/>
        <end position="77"/>
    </location>
</feature>
<evidence type="ECO:0000256" key="2">
    <source>
        <dbReference type="ARBA" id="ARBA00022475"/>
    </source>
</evidence>
<dbReference type="EMBL" id="BAAADS010000001">
    <property type="protein sequence ID" value="GAA0589013.1"/>
    <property type="molecule type" value="Genomic_DNA"/>
</dbReference>
<comment type="similarity">
    <text evidence="7 10">Belongs to the fluoride channel Fluc/FEX (TC 1.A.43) family.</text>
</comment>
<accession>A0ABP3QJU7</accession>
<proteinExistence type="inferred from homology"/>
<comment type="subcellular location">
    <subcellularLocation>
        <location evidence="1 10">Cell membrane</location>
        <topology evidence="1 10">Multi-pass membrane protein</topology>
    </subcellularLocation>
</comment>
<feature type="binding site" evidence="10">
    <location>
        <position position="68"/>
    </location>
    <ligand>
        <name>Na(+)</name>
        <dbReference type="ChEBI" id="CHEBI:29101"/>
        <note>structural</note>
    </ligand>
</feature>
<comment type="function">
    <text evidence="9 10">Fluoride-specific ion channel. Important for reducing fluoride concentration in the cell, thus reducing its toxicity.</text>
</comment>
<keyword evidence="10" id="KW-0813">Transport</keyword>
<keyword evidence="10" id="KW-0479">Metal-binding</keyword>
<evidence type="ECO:0000256" key="5">
    <source>
        <dbReference type="ARBA" id="ARBA00023136"/>
    </source>
</evidence>
<keyword evidence="12" id="KW-1185">Reference proteome</keyword>
<dbReference type="RefSeq" id="WP_343809288.1">
    <property type="nucleotide sequence ID" value="NZ_BAAADS010000001.1"/>
</dbReference>
<keyword evidence="2 10" id="KW-1003">Cell membrane</keyword>
<dbReference type="PANTHER" id="PTHR28259">
    <property type="entry name" value="FLUORIDE EXPORT PROTEIN 1-RELATED"/>
    <property type="match status" value="1"/>
</dbReference>
<dbReference type="HAMAP" id="MF_00454">
    <property type="entry name" value="FluC"/>
    <property type="match status" value="1"/>
</dbReference>
<keyword evidence="10" id="KW-0406">Ion transport</keyword>
<comment type="catalytic activity">
    <reaction evidence="8">
        <text>fluoride(in) = fluoride(out)</text>
        <dbReference type="Rhea" id="RHEA:76159"/>
        <dbReference type="ChEBI" id="CHEBI:17051"/>
    </reaction>
    <physiologicalReaction direction="left-to-right" evidence="8">
        <dbReference type="Rhea" id="RHEA:76160"/>
    </physiologicalReaction>
</comment>
<evidence type="ECO:0000256" key="7">
    <source>
        <dbReference type="ARBA" id="ARBA00035120"/>
    </source>
</evidence>
<evidence type="ECO:0000256" key="6">
    <source>
        <dbReference type="ARBA" id="ARBA00023303"/>
    </source>
</evidence>
<comment type="activity regulation">
    <text evidence="10">Na(+) is not transported, but it plays an essential structural role and its presence is essential for fluoride channel function.</text>
</comment>
<dbReference type="InterPro" id="IPR003691">
    <property type="entry name" value="FluC"/>
</dbReference>
<dbReference type="Pfam" id="PF02537">
    <property type="entry name" value="CRCB"/>
    <property type="match status" value="1"/>
</dbReference>
<comment type="caution">
    <text evidence="11">The sequence shown here is derived from an EMBL/GenBank/DDBJ whole genome shotgun (WGS) entry which is preliminary data.</text>
</comment>
<evidence type="ECO:0000313" key="11">
    <source>
        <dbReference type="EMBL" id="GAA0589013.1"/>
    </source>
</evidence>
<evidence type="ECO:0000256" key="8">
    <source>
        <dbReference type="ARBA" id="ARBA00035585"/>
    </source>
</evidence>
<keyword evidence="6 10" id="KW-0407">Ion channel</keyword>
<feature type="transmembrane region" description="Helical" evidence="10">
    <location>
        <begin position="32"/>
        <end position="50"/>
    </location>
</feature>
<feature type="transmembrane region" description="Helical" evidence="10">
    <location>
        <begin position="92"/>
        <end position="110"/>
    </location>
</feature>
<name>A0ABP3QJU7_9BACI</name>
<protein>
    <recommendedName>
        <fullName evidence="10">Fluoride-specific ion channel FluC</fullName>
    </recommendedName>
</protein>
<sequence>MNFLLVAIGGFFGSMARFFIVQKTGKRPIGTWIANTLGSVLLAALLRFYLNGHLPDWFWHLAGAGFSGAFTTFSTFGNETLQLVLAQKYKTAALYVFGSLAITLTAAGLII</sequence>
<evidence type="ECO:0000256" key="1">
    <source>
        <dbReference type="ARBA" id="ARBA00004651"/>
    </source>
</evidence>
<keyword evidence="10" id="KW-0915">Sodium</keyword>
<evidence type="ECO:0000256" key="10">
    <source>
        <dbReference type="HAMAP-Rule" id="MF_00454"/>
    </source>
</evidence>
<evidence type="ECO:0000256" key="3">
    <source>
        <dbReference type="ARBA" id="ARBA00022692"/>
    </source>
</evidence>
<evidence type="ECO:0000256" key="9">
    <source>
        <dbReference type="ARBA" id="ARBA00049940"/>
    </source>
</evidence>
<dbReference type="Proteomes" id="UP001500866">
    <property type="component" value="Unassembled WGS sequence"/>
</dbReference>
<keyword evidence="4 10" id="KW-1133">Transmembrane helix</keyword>
<keyword evidence="3 10" id="KW-0812">Transmembrane</keyword>